<dbReference type="SMART" id="SM00028">
    <property type="entry name" value="TPR"/>
    <property type="match status" value="3"/>
</dbReference>
<accession>A0ABW2TPM8</accession>
<comment type="caution">
    <text evidence="1">The sequence shown here is derived from an EMBL/GenBank/DDBJ whole genome shotgun (WGS) entry which is preliminary data.</text>
</comment>
<dbReference type="InterPro" id="IPR019734">
    <property type="entry name" value="TPR_rpt"/>
</dbReference>
<evidence type="ECO:0008006" key="3">
    <source>
        <dbReference type="Google" id="ProtNLM"/>
    </source>
</evidence>
<dbReference type="InterPro" id="IPR011990">
    <property type="entry name" value="TPR-like_helical_dom_sf"/>
</dbReference>
<dbReference type="Gene3D" id="1.25.40.10">
    <property type="entry name" value="Tetratricopeptide repeat domain"/>
    <property type="match status" value="3"/>
</dbReference>
<evidence type="ECO:0000313" key="1">
    <source>
        <dbReference type="EMBL" id="MFC7615119.1"/>
    </source>
</evidence>
<keyword evidence="2" id="KW-1185">Reference proteome</keyword>
<sequence>MDELSLSVVRHVSRVESAPRPALPATAEDLVEYAQQQYRLRNHAGAEAAWERFDEILPEPTGLLLARRLDARAARHMRDREVEATEEALTGAIALYESCGDPVRAHRSRQRLGTLLCVTGRDGLAMVEEGAAAVRAAGGSVEQQCHALMQLAFAQRGSGRVDEAVASAREAHELAADAAPELRAGMALDLAQILADVDPAEARAAAERAVALFGGLAARSGLAEAEHTLARLLAAGGDLQRAFDTIVTVAEDPVVRAHTLTTRGSLALDLGHPDLAADAYAEAAASFTTAGWPVPAAYAAIDLAGAYLDTDRPDLAAEAAEDAIGVMAEIGDTAELHRAKYLLALAHRALDQPDHALALLAETGDAYRATEDWGPLAQCRGVAADILDALDRDAEAAEHYTEAADAFARAEAPLGELHNRRRAALSWHWVQDPRARTTLAEAESHTVDPDTPAARWELAMLGYDGARILDAAGEPEAALTRLDIALTHFTAIEATHQTGIAQTLRGRILLDLNRNGEAKSALNAALAALPDDDQNRERVAELLERAG</sequence>
<gene>
    <name evidence="1" type="ORF">ACFQV2_18000</name>
</gene>
<reference evidence="2" key="1">
    <citation type="journal article" date="2019" name="Int. J. Syst. Evol. Microbiol.">
        <title>The Global Catalogue of Microorganisms (GCM) 10K type strain sequencing project: providing services to taxonomists for standard genome sequencing and annotation.</title>
        <authorList>
            <consortium name="The Broad Institute Genomics Platform"/>
            <consortium name="The Broad Institute Genome Sequencing Center for Infectious Disease"/>
            <person name="Wu L."/>
            <person name="Ma J."/>
        </authorList>
    </citation>
    <scope>NUCLEOTIDE SEQUENCE [LARGE SCALE GENOMIC DNA]</scope>
    <source>
        <strain evidence="2">JCM 17695</strain>
    </source>
</reference>
<evidence type="ECO:0000313" key="2">
    <source>
        <dbReference type="Proteomes" id="UP001596512"/>
    </source>
</evidence>
<name>A0ABW2TPM8_9PSEU</name>
<dbReference type="EMBL" id="JBHTEY010000004">
    <property type="protein sequence ID" value="MFC7615119.1"/>
    <property type="molecule type" value="Genomic_DNA"/>
</dbReference>
<organism evidence="1 2">
    <name type="scientific">Actinokineospora soli</name>
    <dbReference type="NCBI Taxonomy" id="1048753"/>
    <lineage>
        <taxon>Bacteria</taxon>
        <taxon>Bacillati</taxon>
        <taxon>Actinomycetota</taxon>
        <taxon>Actinomycetes</taxon>
        <taxon>Pseudonocardiales</taxon>
        <taxon>Pseudonocardiaceae</taxon>
        <taxon>Actinokineospora</taxon>
    </lineage>
</organism>
<protein>
    <recommendedName>
        <fullName evidence="3">Tetratricopeptide repeat-containing protein</fullName>
    </recommendedName>
</protein>
<dbReference type="SUPFAM" id="SSF48452">
    <property type="entry name" value="TPR-like"/>
    <property type="match status" value="2"/>
</dbReference>
<dbReference type="Proteomes" id="UP001596512">
    <property type="component" value="Unassembled WGS sequence"/>
</dbReference>
<proteinExistence type="predicted"/>